<dbReference type="Pfam" id="PF00394">
    <property type="entry name" value="Cu-oxidase"/>
    <property type="match status" value="1"/>
</dbReference>
<keyword evidence="3" id="KW-0732">Signal</keyword>
<keyword evidence="8" id="KW-1185">Reference proteome</keyword>
<dbReference type="PANTHER" id="PTHR11709">
    <property type="entry name" value="MULTI-COPPER OXIDASE"/>
    <property type="match status" value="1"/>
</dbReference>
<dbReference type="InterPro" id="IPR045087">
    <property type="entry name" value="Cu-oxidase_fam"/>
</dbReference>
<dbReference type="PROSITE" id="PS00080">
    <property type="entry name" value="MULTICOPPER_OXIDASE2"/>
    <property type="match status" value="1"/>
</dbReference>
<feature type="domain" description="Plastocyanin-like" evidence="4">
    <location>
        <begin position="191"/>
        <end position="263"/>
    </location>
</feature>
<feature type="domain" description="Plastocyanin-like" evidence="5">
    <location>
        <begin position="329"/>
        <end position="429"/>
    </location>
</feature>
<evidence type="ECO:0000259" key="6">
    <source>
        <dbReference type="Pfam" id="PF07732"/>
    </source>
</evidence>
<dbReference type="PANTHER" id="PTHR11709:SF2">
    <property type="entry name" value="MULTICOPPER OXIDASE LPR1"/>
    <property type="match status" value="1"/>
</dbReference>
<dbReference type="Pfam" id="PF07731">
    <property type="entry name" value="Cu-oxidase_2"/>
    <property type="match status" value="1"/>
</dbReference>
<feature type="signal peptide" evidence="3">
    <location>
        <begin position="1"/>
        <end position="23"/>
    </location>
</feature>
<dbReference type="Proteomes" id="UP000681356">
    <property type="component" value="Unassembled WGS sequence"/>
</dbReference>
<organism evidence="7 8">
    <name type="scientific">Thetidibacter halocola</name>
    <dbReference type="NCBI Taxonomy" id="2827239"/>
    <lineage>
        <taxon>Bacteria</taxon>
        <taxon>Pseudomonadati</taxon>
        <taxon>Pseudomonadota</taxon>
        <taxon>Alphaproteobacteria</taxon>
        <taxon>Rhodobacterales</taxon>
        <taxon>Roseobacteraceae</taxon>
        <taxon>Thetidibacter</taxon>
    </lineage>
</organism>
<evidence type="ECO:0000259" key="5">
    <source>
        <dbReference type="Pfam" id="PF07731"/>
    </source>
</evidence>
<evidence type="ECO:0000256" key="1">
    <source>
        <dbReference type="ARBA" id="ARBA00022723"/>
    </source>
</evidence>
<reference evidence="7" key="1">
    <citation type="submission" date="2021-04" db="EMBL/GenBank/DDBJ databases">
        <authorList>
            <person name="Yoon J."/>
        </authorList>
    </citation>
    <scope>NUCLEOTIDE SEQUENCE</scope>
    <source>
        <strain evidence="7">KMU-90</strain>
    </source>
</reference>
<feature type="chain" id="PRO_5035215580" evidence="3">
    <location>
        <begin position="24"/>
        <end position="430"/>
    </location>
</feature>
<dbReference type="RefSeq" id="WP_212535470.1">
    <property type="nucleotide sequence ID" value="NZ_JAGTUU010000002.1"/>
</dbReference>
<keyword evidence="2" id="KW-0560">Oxidoreductase</keyword>
<dbReference type="SUPFAM" id="SSF49503">
    <property type="entry name" value="Cupredoxins"/>
    <property type="match status" value="3"/>
</dbReference>
<dbReference type="InterPro" id="IPR002355">
    <property type="entry name" value="Cu_oxidase_Cu_BS"/>
</dbReference>
<proteinExistence type="predicted"/>
<dbReference type="CDD" id="cd13861">
    <property type="entry name" value="CuRO_1_CumA_like"/>
    <property type="match status" value="1"/>
</dbReference>
<dbReference type="Pfam" id="PF07732">
    <property type="entry name" value="Cu-oxidase_3"/>
    <property type="match status" value="1"/>
</dbReference>
<protein>
    <submittedName>
        <fullName evidence="7">Multicopper oxidase family protein</fullName>
    </submittedName>
</protein>
<dbReference type="EMBL" id="JAGTUU010000002">
    <property type="protein sequence ID" value="MBS0123494.1"/>
    <property type="molecule type" value="Genomic_DNA"/>
</dbReference>
<dbReference type="GO" id="GO:0016491">
    <property type="term" value="F:oxidoreductase activity"/>
    <property type="evidence" value="ECO:0007669"/>
    <property type="project" value="UniProtKB-KW"/>
</dbReference>
<evidence type="ECO:0000313" key="7">
    <source>
        <dbReference type="EMBL" id="MBS0123494.1"/>
    </source>
</evidence>
<dbReference type="InterPro" id="IPR011707">
    <property type="entry name" value="Cu-oxidase-like_N"/>
</dbReference>
<comment type="caution">
    <text evidence="7">The sequence shown here is derived from an EMBL/GenBank/DDBJ whole genome shotgun (WGS) entry which is preliminary data.</text>
</comment>
<name>A0A8J7WBQ5_9RHOB</name>
<sequence>MLTRRSVLMTGAAALVLPKVALAAPLVLRAEPVVAQILPEGDGTTAMLGFNGTTPGPELRLKQGAELAVRFENRMGDVSAIHWHGIRIENAMDGVPGMTQPPVGDGEDFDYRFTVPDAGTYWYHSHHRSWEQVARGLYGPLIVEEPNPPAVDHDITVIVDDWRLEESGTMMEGFGNMHDFAHAGRMGNFARAIPSVAEVRRGDRVRLRLINVATARIFPVQLSGVAGKVVALDGMPLRATRDIGDLVLAPAQRVDIIADVQDDVRFDFPTRDEPYEMGRIAVAGENPAPLGGAISALPAASVAAPGTPTQNLTLRMQGGAMGAGHGGDDIWAFNDVSGMKDAPFATFKRGETARITMINDTAWPHGIHLHGHHFFEVADGQPGDLRDTSFVQRGETREILCTFDNPGKWMLHCHMLGHQASGMMTWVEVA</sequence>
<evidence type="ECO:0000256" key="2">
    <source>
        <dbReference type="ARBA" id="ARBA00023002"/>
    </source>
</evidence>
<dbReference type="InterPro" id="IPR001117">
    <property type="entry name" value="Cu-oxidase_2nd"/>
</dbReference>
<dbReference type="Gene3D" id="2.60.40.420">
    <property type="entry name" value="Cupredoxins - blue copper proteins"/>
    <property type="match status" value="3"/>
</dbReference>
<dbReference type="AlphaFoldDB" id="A0A8J7WBQ5"/>
<dbReference type="GO" id="GO:0005507">
    <property type="term" value="F:copper ion binding"/>
    <property type="evidence" value="ECO:0007669"/>
    <property type="project" value="InterPro"/>
</dbReference>
<gene>
    <name evidence="7" type="ORF">KB874_05055</name>
</gene>
<feature type="domain" description="Plastocyanin-like" evidence="6">
    <location>
        <begin position="38"/>
        <end position="147"/>
    </location>
</feature>
<evidence type="ECO:0000313" key="8">
    <source>
        <dbReference type="Proteomes" id="UP000681356"/>
    </source>
</evidence>
<dbReference type="InterPro" id="IPR011706">
    <property type="entry name" value="Cu-oxidase_C"/>
</dbReference>
<evidence type="ECO:0000256" key="3">
    <source>
        <dbReference type="SAM" id="SignalP"/>
    </source>
</evidence>
<accession>A0A8J7WBQ5</accession>
<dbReference type="InterPro" id="IPR008972">
    <property type="entry name" value="Cupredoxin"/>
</dbReference>
<evidence type="ECO:0000259" key="4">
    <source>
        <dbReference type="Pfam" id="PF00394"/>
    </source>
</evidence>
<keyword evidence="1" id="KW-0479">Metal-binding</keyword>